<dbReference type="Proteomes" id="UP000259762">
    <property type="component" value="Chromosome"/>
</dbReference>
<dbReference type="InterPro" id="IPR011250">
    <property type="entry name" value="OMP/PagP_B-barrel"/>
</dbReference>
<dbReference type="OrthoDB" id="7162436at2"/>
<feature type="signal peptide" evidence="1">
    <location>
        <begin position="1"/>
        <end position="20"/>
    </location>
</feature>
<dbReference type="RefSeq" id="WP_075139226.1">
    <property type="nucleotide sequence ID" value="NZ_CP015994.1"/>
</dbReference>
<dbReference type="Gene3D" id="2.40.160.20">
    <property type="match status" value="1"/>
</dbReference>
<dbReference type="EMBL" id="CP015994">
    <property type="protein sequence ID" value="ASI48115.1"/>
    <property type="molecule type" value="Genomic_DNA"/>
</dbReference>
<evidence type="ECO:0000256" key="1">
    <source>
        <dbReference type="SAM" id="SignalP"/>
    </source>
</evidence>
<evidence type="ECO:0000313" key="3">
    <source>
        <dbReference type="EMBL" id="ASI48115.1"/>
    </source>
</evidence>
<proteinExistence type="predicted"/>
<dbReference type="InterPro" id="IPR002566">
    <property type="entry name" value="Msp4_OMP-like"/>
</dbReference>
<reference evidence="4" key="1">
    <citation type="submission" date="2018-06" db="EMBL/GenBank/DDBJ databases">
        <title>The Anaplasma ovis genome reveals a high proportion of pseudogenes.</title>
        <authorList>
            <person name="Liu Z."/>
            <person name="Peasley A.M."/>
            <person name="Yang J."/>
            <person name="Li Y."/>
            <person name="Guan G."/>
            <person name="Luo J."/>
            <person name="Yin H."/>
            <person name="Brayton K.A."/>
        </authorList>
    </citation>
    <scope>NUCLEOTIDE SEQUENCE [LARGE SCALE GENOMIC DNA]</scope>
    <source>
        <strain evidence="4">Haibei</strain>
    </source>
</reference>
<sequence length="385" mass="40556">MKPVVCIAAVLCAFSYLVPANSNGMSGRGDFYVSLGYGPAIGTISGFRLNAAKETVAILPYIGKLGSGELSSANYDWAAESTESPVIRFENSSLLGLKGSAGCVVRGTRLEVELGHERYDFKSQKYALLSGGSATFALVKRISASATRDVEGFRAALQKELSKPALESIKKRLEDIRDHDEARESRALATKIVEKFTPLISGEGAGTAGATTTTGTGGTEVSAQGARDKAIADIVTLPLRTRGVIGRAIATSTEGMEIVEISGVRAISAILNACYDFPQVGLLVGWRMSPYACAGLGASFIGLTDRQFQPQLTCKVKAGINYSITHSLAAFIGGTFSKVLGTSYDNTSAHRAVDDASPLGKTKEKISASFGLRNVGVELGIRFGF</sequence>
<evidence type="ECO:0000313" key="4">
    <source>
        <dbReference type="Proteomes" id="UP000259762"/>
    </source>
</evidence>
<dbReference type="AlphaFoldDB" id="A0A2Z2LF03"/>
<organism evidence="3 4">
    <name type="scientific">Anaplasma ovis str. Haibei</name>
    <dbReference type="NCBI Taxonomy" id="1248439"/>
    <lineage>
        <taxon>Bacteria</taxon>
        <taxon>Pseudomonadati</taxon>
        <taxon>Pseudomonadota</taxon>
        <taxon>Alphaproteobacteria</taxon>
        <taxon>Rickettsiales</taxon>
        <taxon>Anaplasmataceae</taxon>
        <taxon>Anaplasma</taxon>
    </lineage>
</organism>
<name>A0A2Z2LF03_9RICK</name>
<keyword evidence="4" id="KW-1185">Reference proteome</keyword>
<protein>
    <submittedName>
        <fullName evidence="3">P44/Msp2 family outer membrane protein</fullName>
    </submittedName>
</protein>
<dbReference type="Pfam" id="PF01617">
    <property type="entry name" value="Surface_Ag_2"/>
    <property type="match status" value="1"/>
</dbReference>
<keyword evidence="1" id="KW-0732">Signal</keyword>
<dbReference type="KEGG" id="aoh:AOV_00035"/>
<feature type="domain" description="Msp4/OMP-like" evidence="2">
    <location>
        <begin position="27"/>
        <end position="385"/>
    </location>
</feature>
<dbReference type="SUPFAM" id="SSF56925">
    <property type="entry name" value="OMPA-like"/>
    <property type="match status" value="1"/>
</dbReference>
<accession>A0A2Z2LF03</accession>
<feature type="chain" id="PRO_5016262541" evidence="1">
    <location>
        <begin position="21"/>
        <end position="385"/>
    </location>
</feature>
<gene>
    <name evidence="3" type="primary">omp14</name>
    <name evidence="3" type="ORF">AOV_00035</name>
</gene>
<evidence type="ECO:0000259" key="2">
    <source>
        <dbReference type="Pfam" id="PF01617"/>
    </source>
</evidence>
<reference evidence="3 4" key="2">
    <citation type="journal article" date="2019" name="BMC Genomics">
        <title>The Anaplasma ovis genome reveals a high proportion of pseudogenes.</title>
        <authorList>
            <person name="Liu Z."/>
            <person name="Peasley A.M."/>
            <person name="Yang J."/>
            <person name="Li Y."/>
            <person name="Guan G."/>
            <person name="Luo J."/>
            <person name="Yin H."/>
            <person name="Brayton K.A."/>
        </authorList>
    </citation>
    <scope>NUCLEOTIDE SEQUENCE [LARGE SCALE GENOMIC DNA]</scope>
    <source>
        <strain evidence="3 4">Haibei</strain>
    </source>
</reference>